<feature type="non-terminal residue" evidence="2">
    <location>
        <position position="153"/>
    </location>
</feature>
<proteinExistence type="predicted"/>
<organism evidence="2">
    <name type="scientific">uncultured Solirubrobacteraceae bacterium</name>
    <dbReference type="NCBI Taxonomy" id="1162706"/>
    <lineage>
        <taxon>Bacteria</taxon>
        <taxon>Bacillati</taxon>
        <taxon>Actinomycetota</taxon>
        <taxon>Thermoleophilia</taxon>
        <taxon>Solirubrobacterales</taxon>
        <taxon>Solirubrobacteraceae</taxon>
        <taxon>environmental samples</taxon>
    </lineage>
</organism>
<evidence type="ECO:0000256" key="1">
    <source>
        <dbReference type="SAM" id="MobiDB-lite"/>
    </source>
</evidence>
<feature type="compositionally biased region" description="Basic and acidic residues" evidence="1">
    <location>
        <begin position="24"/>
        <end position="52"/>
    </location>
</feature>
<protein>
    <submittedName>
        <fullName evidence="2">Uncharacterized protein</fullName>
    </submittedName>
</protein>
<name>A0A6J4RPR9_9ACTN</name>
<reference evidence="2" key="1">
    <citation type="submission" date="2020-02" db="EMBL/GenBank/DDBJ databases">
        <authorList>
            <person name="Meier V. D."/>
        </authorList>
    </citation>
    <scope>NUCLEOTIDE SEQUENCE</scope>
    <source>
        <strain evidence="2">AVDCRST_MAG85</strain>
    </source>
</reference>
<dbReference type="AlphaFoldDB" id="A0A6J4RPR9"/>
<sequence length="153" mass="16764">ERLRGILHEPASGTAQPRPPRRPSLGEDHRSRLLRGSDDGRADGAPRADAAPRRAAHRPPRLRCLHLGARVPRRVGRGRDDALGGHPPLPELRVGRHRRLPAGHGGALRRGARPRHGVPGPRPQAPDDGEHGGGDRALHRRVARRSHPPRRLL</sequence>
<accession>A0A6J4RPR9</accession>
<feature type="compositionally biased region" description="Basic residues" evidence="1">
    <location>
        <begin position="54"/>
        <end position="64"/>
    </location>
</feature>
<feature type="non-terminal residue" evidence="2">
    <location>
        <position position="1"/>
    </location>
</feature>
<feature type="compositionally biased region" description="Basic residues" evidence="1">
    <location>
        <begin position="138"/>
        <end position="153"/>
    </location>
</feature>
<feature type="compositionally biased region" description="Basic and acidic residues" evidence="1">
    <location>
        <begin position="128"/>
        <end position="137"/>
    </location>
</feature>
<dbReference type="EMBL" id="CADCVT010000051">
    <property type="protein sequence ID" value="CAA9477964.1"/>
    <property type="molecule type" value="Genomic_DNA"/>
</dbReference>
<feature type="region of interest" description="Disordered" evidence="1">
    <location>
        <begin position="1"/>
        <end position="153"/>
    </location>
</feature>
<evidence type="ECO:0000313" key="2">
    <source>
        <dbReference type="EMBL" id="CAA9477964.1"/>
    </source>
</evidence>
<gene>
    <name evidence="2" type="ORF">AVDCRST_MAG85-473</name>
</gene>